<gene>
    <name evidence="3" type="ORF">BS329_24180</name>
</gene>
<dbReference type="InterPro" id="IPR027463">
    <property type="entry name" value="AcrB_DN_DC_subdom"/>
</dbReference>
<dbReference type="STRING" id="76021.BS329_24180"/>
<reference evidence="3 4" key="1">
    <citation type="submission" date="2016-01" db="EMBL/GenBank/DDBJ databases">
        <title>Amycolatopsis coloradensis genome sequencing and assembly.</title>
        <authorList>
            <person name="Mayilraj S."/>
        </authorList>
    </citation>
    <scope>NUCLEOTIDE SEQUENCE [LARGE SCALE GENOMIC DNA]</scope>
    <source>
        <strain evidence="3 4">DSM 44225</strain>
    </source>
</reference>
<evidence type="ECO:0000256" key="2">
    <source>
        <dbReference type="SAM" id="Phobius"/>
    </source>
</evidence>
<accession>A0A1R0KN67</accession>
<dbReference type="Gene3D" id="3.30.70.1430">
    <property type="entry name" value="Multidrug efflux transporter AcrB pore domain"/>
    <property type="match status" value="2"/>
</dbReference>
<organism evidence="3 4">
    <name type="scientific">Amycolatopsis coloradensis</name>
    <dbReference type="NCBI Taxonomy" id="76021"/>
    <lineage>
        <taxon>Bacteria</taxon>
        <taxon>Bacillati</taxon>
        <taxon>Actinomycetota</taxon>
        <taxon>Actinomycetes</taxon>
        <taxon>Pseudonocardiales</taxon>
        <taxon>Pseudonocardiaceae</taxon>
        <taxon>Amycolatopsis</taxon>
    </lineage>
</organism>
<sequence length="1052" mass="108356">MSTLARLSLRNRSLIGLLALVVIGFGAFALPQLKQQLFPSLQFPQAQIITPYTGASPDAVDRQVTEPLEGGLQGLKGLEELNSTSSEGLSQITARFEFGTDIDAAVGQIQRVVDGVKARLPQNTEPSVSAGSTDDLPVVLLAAGTTGDPQALAPALTGEVAPELRKIDGVREVTVTGARQPRVTIALDYAKLAAAGVDPSSIATTLQTAGAAVPAGTITEGDKTLTVQVGGGPITVDTFKDLHLTPSASPSSRPGAQAPKPVKLGEVADVQAGFAPPTSITRTNGKPSLGLSITMVENGNAVAISESVRDKLPGLSKKIGAEMSVVFDQGTPVKDAISGLTTEGLLGLAFAVLVILLFLMSLRSTLVTAVSIPLSVVVALLALWTGDLSLNLLTLGALTIAIGRVVDDSIVVLENIKRHLAYGEEKERAVLDGVREVAGAVTSSTLTTVAVFLPIAFVGGFVGELFSPFAITVTVALLASLLVSLTIVPVLAYWFLKPPKTPANDHEAELTRQAAEDKERRGLLQRGYVPVIRFATQRRVAVVLLALIIFGGTVGLASQLNTNFLDQSGSTTLSLSQKLPPGTSSEAKEKAAGAVERALAAEPDVETYQVSIGGSNFFGGGGTATNIQATVAKDTDLDALSDRLRGKLSGPGLGEVKIGAEAGGFNSDGVSITVTAPDEASLKPAAEQVRQALSGVPDLTEVTSDLAQGSPRVQVEVDAAKAAASGLSATTIGQIANQAIAGRTVTQLPVDGQRTDIVLRAGSAPVSVDAIKALPIPGATGVVRLDTVANVSTVDGPAAVHRTSGELSTTVTAKNTGADLAATTKAIQSELDGLTFSGGAAYKLGGVSEDQQEAFGNLFLALLAAVAIVYLIMVATFRSLLQPLILLVSIPFAATGAIGLLLATGTALGLPALIGMLMLVGIVVTNAIVLIDLINQYRASGMSVADAVVEGGRRRLRPILMTAAATIFALIPMALGLTGQGGFIGQPLAIVVIGGLVSSTLLTLILVPTLYTMVETRKEKRRAKKDARRSRSSQAPASETLTPERLRRPGGG</sequence>
<dbReference type="GO" id="GO:0042910">
    <property type="term" value="F:xenobiotic transmembrane transporter activity"/>
    <property type="evidence" value="ECO:0007669"/>
    <property type="project" value="TreeGrafter"/>
</dbReference>
<feature type="transmembrane region" description="Helical" evidence="2">
    <location>
        <begin position="540"/>
        <end position="560"/>
    </location>
</feature>
<feature type="transmembrane region" description="Helical" evidence="2">
    <location>
        <begin position="910"/>
        <end position="934"/>
    </location>
</feature>
<proteinExistence type="predicted"/>
<feature type="transmembrane region" description="Helical" evidence="2">
    <location>
        <begin position="884"/>
        <end position="904"/>
    </location>
</feature>
<dbReference type="InterPro" id="IPR001036">
    <property type="entry name" value="Acrflvin-R"/>
</dbReference>
<dbReference type="PANTHER" id="PTHR32063:SF0">
    <property type="entry name" value="SWARMING MOTILITY PROTEIN SWRC"/>
    <property type="match status" value="1"/>
</dbReference>
<dbReference type="GO" id="GO:0005886">
    <property type="term" value="C:plasma membrane"/>
    <property type="evidence" value="ECO:0007669"/>
    <property type="project" value="TreeGrafter"/>
</dbReference>
<dbReference type="SUPFAM" id="SSF82714">
    <property type="entry name" value="Multidrug efflux transporter AcrB TolC docking domain, DN and DC subdomains"/>
    <property type="match status" value="2"/>
</dbReference>
<dbReference type="Proteomes" id="UP000187486">
    <property type="component" value="Unassembled WGS sequence"/>
</dbReference>
<comment type="caution">
    <text evidence="3">The sequence shown here is derived from an EMBL/GenBank/DDBJ whole genome shotgun (WGS) entry which is preliminary data.</text>
</comment>
<feature type="transmembrane region" description="Helical" evidence="2">
    <location>
        <begin position="858"/>
        <end position="877"/>
    </location>
</feature>
<dbReference type="AlphaFoldDB" id="A0A1R0KN67"/>
<keyword evidence="4" id="KW-1185">Reference proteome</keyword>
<dbReference type="PRINTS" id="PR00702">
    <property type="entry name" value="ACRIFLAVINRP"/>
</dbReference>
<dbReference type="Pfam" id="PF00873">
    <property type="entry name" value="ACR_tran"/>
    <property type="match status" value="1"/>
</dbReference>
<feature type="transmembrane region" description="Helical" evidence="2">
    <location>
        <begin position="989"/>
        <end position="1014"/>
    </location>
</feature>
<feature type="transmembrane region" description="Helical" evidence="2">
    <location>
        <begin position="959"/>
        <end position="977"/>
    </location>
</feature>
<feature type="compositionally biased region" description="Basic residues" evidence="1">
    <location>
        <begin position="1019"/>
        <end position="1031"/>
    </location>
</feature>
<dbReference type="Gene3D" id="1.20.1640.10">
    <property type="entry name" value="Multidrug efflux transporter AcrB transmembrane domain"/>
    <property type="match status" value="2"/>
</dbReference>
<feature type="transmembrane region" description="Helical" evidence="2">
    <location>
        <begin position="336"/>
        <end position="359"/>
    </location>
</feature>
<name>A0A1R0KN67_9PSEU</name>
<dbReference type="SUPFAM" id="SSF82693">
    <property type="entry name" value="Multidrug efflux transporter AcrB pore domain, PN1, PN2, PC1 and PC2 subdomains"/>
    <property type="match status" value="2"/>
</dbReference>
<dbReference type="Gene3D" id="3.30.2090.10">
    <property type="entry name" value="Multidrug efflux transporter AcrB TolC docking domain, DN and DC subdomains"/>
    <property type="match status" value="2"/>
</dbReference>
<keyword evidence="2" id="KW-0472">Membrane</keyword>
<dbReference type="OrthoDB" id="3306666at2"/>
<dbReference type="Gene3D" id="3.30.70.1440">
    <property type="entry name" value="Multidrug efflux transporter AcrB pore domain"/>
    <property type="match status" value="1"/>
</dbReference>
<dbReference type="RefSeq" id="WP_076163548.1">
    <property type="nucleotide sequence ID" value="NZ_JBEZVB010000017.1"/>
</dbReference>
<evidence type="ECO:0000313" key="3">
    <source>
        <dbReference type="EMBL" id="OLZ48222.1"/>
    </source>
</evidence>
<feature type="transmembrane region" description="Helical" evidence="2">
    <location>
        <begin position="392"/>
        <end position="416"/>
    </location>
</feature>
<feature type="compositionally biased region" description="Basic and acidic residues" evidence="1">
    <location>
        <begin position="1042"/>
        <end position="1052"/>
    </location>
</feature>
<keyword evidence="2" id="KW-1133">Transmembrane helix</keyword>
<dbReference type="Gene3D" id="3.30.70.1320">
    <property type="entry name" value="Multidrug efflux transporter AcrB pore domain like"/>
    <property type="match status" value="1"/>
</dbReference>
<feature type="transmembrane region" description="Helical" evidence="2">
    <location>
        <begin position="437"/>
        <end position="463"/>
    </location>
</feature>
<protein>
    <submittedName>
        <fullName evidence="3">Hydrogenase expression protein</fullName>
    </submittedName>
</protein>
<feature type="region of interest" description="Disordered" evidence="1">
    <location>
        <begin position="1018"/>
        <end position="1052"/>
    </location>
</feature>
<dbReference type="PANTHER" id="PTHR32063">
    <property type="match status" value="1"/>
</dbReference>
<feature type="transmembrane region" description="Helical" evidence="2">
    <location>
        <begin position="366"/>
        <end position="386"/>
    </location>
</feature>
<evidence type="ECO:0000313" key="4">
    <source>
        <dbReference type="Proteomes" id="UP000187486"/>
    </source>
</evidence>
<dbReference type="EMBL" id="MQUQ01000014">
    <property type="protein sequence ID" value="OLZ48222.1"/>
    <property type="molecule type" value="Genomic_DNA"/>
</dbReference>
<keyword evidence="2" id="KW-0812">Transmembrane</keyword>
<dbReference type="SUPFAM" id="SSF82866">
    <property type="entry name" value="Multidrug efflux transporter AcrB transmembrane domain"/>
    <property type="match status" value="2"/>
</dbReference>
<evidence type="ECO:0000256" key="1">
    <source>
        <dbReference type="SAM" id="MobiDB-lite"/>
    </source>
</evidence>
<feature type="transmembrane region" description="Helical" evidence="2">
    <location>
        <begin position="469"/>
        <end position="496"/>
    </location>
</feature>